<feature type="compositionally biased region" description="Basic and acidic residues" evidence="1">
    <location>
        <begin position="258"/>
        <end position="273"/>
    </location>
</feature>
<dbReference type="Gene3D" id="2.130.10.30">
    <property type="entry name" value="Regulator of chromosome condensation 1/beta-lactamase-inhibitor protein II"/>
    <property type="match status" value="1"/>
</dbReference>
<feature type="transmembrane region" description="Helical" evidence="2">
    <location>
        <begin position="278"/>
        <end position="298"/>
    </location>
</feature>
<dbReference type="Proteomes" id="UP000767291">
    <property type="component" value="Unassembled WGS sequence"/>
</dbReference>
<gene>
    <name evidence="3" type="ORF">J2Z43_001153</name>
</gene>
<accession>A0ABS4E9Y9</accession>
<feature type="compositionally biased region" description="Basic and acidic residues" evidence="1">
    <location>
        <begin position="215"/>
        <end position="232"/>
    </location>
</feature>
<dbReference type="Pfam" id="PF13540">
    <property type="entry name" value="RCC1_2"/>
    <property type="match status" value="1"/>
</dbReference>
<evidence type="ECO:0000256" key="2">
    <source>
        <dbReference type="SAM" id="Phobius"/>
    </source>
</evidence>
<protein>
    <submittedName>
        <fullName evidence="3">Uncharacterized protein</fullName>
    </submittedName>
</protein>
<keyword evidence="2" id="KW-0472">Membrane</keyword>
<feature type="region of interest" description="Disordered" evidence="1">
    <location>
        <begin position="161"/>
        <end position="273"/>
    </location>
</feature>
<dbReference type="RefSeq" id="WP_209456224.1">
    <property type="nucleotide sequence ID" value="NZ_BAAACS010000013.1"/>
</dbReference>
<dbReference type="SUPFAM" id="SSF50985">
    <property type="entry name" value="RCC1/BLIP-II"/>
    <property type="match status" value="1"/>
</dbReference>
<organism evidence="3 4">
    <name type="scientific">Metaclostridioides mangenotii</name>
    <dbReference type="NCBI Taxonomy" id="1540"/>
    <lineage>
        <taxon>Bacteria</taxon>
        <taxon>Bacillati</taxon>
        <taxon>Bacillota</taxon>
        <taxon>Clostridia</taxon>
        <taxon>Peptostreptococcales</taxon>
        <taxon>Peptostreptococcaceae</taxon>
        <taxon>Metaclostridioides</taxon>
    </lineage>
</organism>
<reference evidence="3 4" key="1">
    <citation type="submission" date="2021-03" db="EMBL/GenBank/DDBJ databases">
        <title>Genomic Encyclopedia of Type Strains, Phase IV (KMG-IV): sequencing the most valuable type-strain genomes for metagenomic binning, comparative biology and taxonomic classification.</title>
        <authorList>
            <person name="Goeker M."/>
        </authorList>
    </citation>
    <scope>NUCLEOTIDE SEQUENCE [LARGE SCALE GENOMIC DNA]</scope>
    <source>
        <strain evidence="3 4">DSM 1289</strain>
    </source>
</reference>
<feature type="compositionally biased region" description="Low complexity" evidence="1">
    <location>
        <begin position="170"/>
        <end position="179"/>
    </location>
</feature>
<dbReference type="EMBL" id="JAGGJX010000001">
    <property type="protein sequence ID" value="MBP1854763.1"/>
    <property type="molecule type" value="Genomic_DNA"/>
</dbReference>
<evidence type="ECO:0000313" key="4">
    <source>
        <dbReference type="Proteomes" id="UP000767291"/>
    </source>
</evidence>
<keyword evidence="2" id="KW-0812">Transmembrane</keyword>
<dbReference type="InterPro" id="IPR009091">
    <property type="entry name" value="RCC1/BLIP-II"/>
</dbReference>
<feature type="compositionally biased region" description="Basic and acidic residues" evidence="1">
    <location>
        <begin position="190"/>
        <end position="201"/>
    </location>
</feature>
<evidence type="ECO:0000256" key="1">
    <source>
        <dbReference type="SAM" id="MobiDB-lite"/>
    </source>
</evidence>
<evidence type="ECO:0000313" key="3">
    <source>
        <dbReference type="EMBL" id="MBP1854763.1"/>
    </source>
</evidence>
<sequence>MLRSRYEIVKNINKEFSYKDWGIKVTNGTIYFDKYRDKLILQLNVQNISSKNIKEVNLNIRCIDESGRTLPEEVKYSYSFINIKPGNSFGEDDSIPLKSKKVKNIEISLEKIEFDDLSFIKYSNNKAIEFDTYSNTWNETNTEKIGDLNFSLNQPNKYADSNVENNASVNTYNAKNKSTNTKKKYNNQIKTEHIESKDNYDPYKQNNMKNKSKNLSKDQQDAQKVLASEKRKTDKIRKSGLSTKEKIKLAKNKYKIPRKSDNPQSDKETSSNDNQKKFSALGIVIAIIFFLISIFDFGSGSGSEDSLTTHEDYYYSMDSMVESLNSDYNDVKQIVTSKYDFTNSDSYLTQVVYMLKNDGTVVYTISDENDEYVFNDILDWNNIKSISSKSSHIVGLTNDGTAVASGYNNYSECDLYDWNNLVDVKAGDGNTIGLKSDGTVLMAGRLLDEDNYVNYHYNKKDWVDISSIYTLADSVFGLKKDGTVVSAGENFDYIDVSGWTDIEKLYTDSDYGIIGLKKDKTLVSQGHDIYNENSISDWSDIADVYSTETSIVATKSDGTVLIKGFTLPYDDDIDIWSDIKKTATGKIDPEYASDNVMGYQYVIGVKQDGSVSTASYLEDKSLFSDLENWHNITDIYLLDGCVVGLNSEGNVFAQNLMIY</sequence>
<keyword evidence="2" id="KW-1133">Transmembrane helix</keyword>
<comment type="caution">
    <text evidence="3">The sequence shown here is derived from an EMBL/GenBank/DDBJ whole genome shotgun (WGS) entry which is preliminary data.</text>
</comment>
<name>A0ABS4E9Y9_9FIRM</name>
<keyword evidence="4" id="KW-1185">Reference proteome</keyword>
<proteinExistence type="predicted"/>